<dbReference type="Proteomes" id="UP001156921">
    <property type="component" value="Unassembled WGS sequence"/>
</dbReference>
<evidence type="ECO:0000256" key="1">
    <source>
        <dbReference type="SAM" id="SignalP"/>
    </source>
</evidence>
<protein>
    <submittedName>
        <fullName evidence="2">Uncharacterized protein</fullName>
    </submittedName>
</protein>
<keyword evidence="3" id="KW-1185">Reference proteome</keyword>
<dbReference type="EMBL" id="BSOY01000052">
    <property type="protein sequence ID" value="GLS02127.1"/>
    <property type="molecule type" value="Genomic_DNA"/>
</dbReference>
<gene>
    <name evidence="2" type="ORF">GCM10007859_21480</name>
</gene>
<comment type="caution">
    <text evidence="2">The sequence shown here is derived from an EMBL/GenBank/DDBJ whole genome shotgun (WGS) entry which is preliminary data.</text>
</comment>
<keyword evidence="1" id="KW-0732">Signal</keyword>
<name>A0ABQ6BKY4_9CAUL</name>
<sequence length="275" mass="28911">MLAIGLSLLAPAASAQQTLEQTPTTRGRIRDATTLLAAQDAAARAGADCEVTGVALRGMDSIGDRQYEVVCREGPGYLIVDGTSPSAHSCLLLASQSDRFQRGERSIRAAPVCVLRSNRTPGRHFAAMAAQAGLDCRVDEGRVVGLSPAGNTIYEIGCRRAPGAWIEQASGAWIVTDCLDVRSRGDLCRFTTEPEELAGFRPRLAGSAAEACAPTQVREMGRNAAGLTWYALTCAGGAPVVVSLDAGRRVTNVLSCTEAAHIGDGCRADPSRPER</sequence>
<proteinExistence type="predicted"/>
<organism evidence="2 3">
    <name type="scientific">Brevundimonas denitrificans</name>
    <dbReference type="NCBI Taxonomy" id="1443434"/>
    <lineage>
        <taxon>Bacteria</taxon>
        <taxon>Pseudomonadati</taxon>
        <taxon>Pseudomonadota</taxon>
        <taxon>Alphaproteobacteria</taxon>
        <taxon>Caulobacterales</taxon>
        <taxon>Caulobacteraceae</taxon>
        <taxon>Brevundimonas</taxon>
    </lineage>
</organism>
<feature type="signal peptide" evidence="1">
    <location>
        <begin position="1"/>
        <end position="15"/>
    </location>
</feature>
<evidence type="ECO:0000313" key="2">
    <source>
        <dbReference type="EMBL" id="GLS02127.1"/>
    </source>
</evidence>
<evidence type="ECO:0000313" key="3">
    <source>
        <dbReference type="Proteomes" id="UP001156921"/>
    </source>
</evidence>
<reference evidence="3" key="1">
    <citation type="journal article" date="2019" name="Int. J. Syst. Evol. Microbiol.">
        <title>The Global Catalogue of Microorganisms (GCM) 10K type strain sequencing project: providing services to taxonomists for standard genome sequencing and annotation.</title>
        <authorList>
            <consortium name="The Broad Institute Genomics Platform"/>
            <consortium name="The Broad Institute Genome Sequencing Center for Infectious Disease"/>
            <person name="Wu L."/>
            <person name="Ma J."/>
        </authorList>
    </citation>
    <scope>NUCLEOTIDE SEQUENCE [LARGE SCALE GENOMIC DNA]</scope>
    <source>
        <strain evidence="3">NBRC 110107</strain>
    </source>
</reference>
<feature type="chain" id="PRO_5046653268" evidence="1">
    <location>
        <begin position="16"/>
        <end position="275"/>
    </location>
</feature>
<accession>A0ABQ6BKY4</accession>